<keyword evidence="4" id="KW-1185">Reference proteome</keyword>
<dbReference type="InterPro" id="IPR026444">
    <property type="entry name" value="Secre_tail"/>
</dbReference>
<dbReference type="Pfam" id="PF18962">
    <property type="entry name" value="Por_Secre_tail"/>
    <property type="match status" value="1"/>
</dbReference>
<reference evidence="3 4" key="1">
    <citation type="submission" date="2020-11" db="EMBL/GenBank/DDBJ databases">
        <authorList>
            <person name="Kim M.K."/>
        </authorList>
    </citation>
    <scope>NUCLEOTIDE SEQUENCE [LARGE SCALE GENOMIC DNA]</scope>
    <source>
        <strain evidence="3 4">BT439</strain>
    </source>
</reference>
<name>A0A931BI34_9BACT</name>
<dbReference type="NCBIfam" id="TIGR04183">
    <property type="entry name" value="Por_Secre_tail"/>
    <property type="match status" value="1"/>
</dbReference>
<gene>
    <name evidence="3" type="ORF">I2I01_14715</name>
</gene>
<feature type="signal peptide" evidence="1">
    <location>
        <begin position="1"/>
        <end position="20"/>
    </location>
</feature>
<comment type="caution">
    <text evidence="3">The sequence shown here is derived from an EMBL/GenBank/DDBJ whole genome shotgun (WGS) entry which is preliminary data.</text>
</comment>
<dbReference type="Proteomes" id="UP000645610">
    <property type="component" value="Unassembled WGS sequence"/>
</dbReference>
<evidence type="ECO:0000313" key="3">
    <source>
        <dbReference type="EMBL" id="MBF9142896.1"/>
    </source>
</evidence>
<evidence type="ECO:0000313" key="4">
    <source>
        <dbReference type="Proteomes" id="UP000645610"/>
    </source>
</evidence>
<keyword evidence="1" id="KW-0732">Signal</keyword>
<proteinExistence type="predicted"/>
<protein>
    <submittedName>
        <fullName evidence="3">T9SS type A sorting domain-containing protein</fullName>
    </submittedName>
</protein>
<evidence type="ECO:0000259" key="2">
    <source>
        <dbReference type="Pfam" id="PF18962"/>
    </source>
</evidence>
<feature type="chain" id="PRO_5037091114" evidence="1">
    <location>
        <begin position="21"/>
        <end position="159"/>
    </location>
</feature>
<organism evidence="3 4">
    <name type="scientific">Hymenobacter properus</name>
    <dbReference type="NCBI Taxonomy" id="2791026"/>
    <lineage>
        <taxon>Bacteria</taxon>
        <taxon>Pseudomonadati</taxon>
        <taxon>Bacteroidota</taxon>
        <taxon>Cytophagia</taxon>
        <taxon>Cytophagales</taxon>
        <taxon>Hymenobacteraceae</taxon>
        <taxon>Hymenobacter</taxon>
    </lineage>
</organism>
<accession>A0A931BI34</accession>
<feature type="domain" description="Secretion system C-terminal sorting" evidence="2">
    <location>
        <begin position="92"/>
        <end position="157"/>
    </location>
</feature>
<sequence length="159" mass="15955">MKKLLLFLLVSVSLSMAAQAQTATTAATTAGTATTAAPAKEEAILPNGVVAAPAPVAAPTTTPAGTALIAPAPETPAANPNAIKVKAEAVAGKLTVKTDNPGPTRVEVTDVGGRPVITHTMLNGQIAAVLNVSQLPAGSYIVHCTAYEKTGIRRVIIGQ</sequence>
<dbReference type="RefSeq" id="WP_196287235.1">
    <property type="nucleotide sequence ID" value="NZ_JADQDP010000003.1"/>
</dbReference>
<evidence type="ECO:0000256" key="1">
    <source>
        <dbReference type="SAM" id="SignalP"/>
    </source>
</evidence>
<dbReference type="EMBL" id="JADQDP010000003">
    <property type="protein sequence ID" value="MBF9142896.1"/>
    <property type="molecule type" value="Genomic_DNA"/>
</dbReference>
<dbReference type="AlphaFoldDB" id="A0A931BI34"/>